<protein>
    <submittedName>
        <fullName evidence="2">Uncharacterized protein</fullName>
    </submittedName>
</protein>
<dbReference type="Proteomes" id="UP001303222">
    <property type="component" value="Unassembled WGS sequence"/>
</dbReference>
<keyword evidence="1" id="KW-1133">Transmembrane helix</keyword>
<reference evidence="2" key="2">
    <citation type="submission" date="2023-06" db="EMBL/GenBank/DDBJ databases">
        <authorList>
            <consortium name="Lawrence Berkeley National Laboratory"/>
            <person name="Mondo S.J."/>
            <person name="Hensen N."/>
            <person name="Bonometti L."/>
            <person name="Westerberg I."/>
            <person name="Brannstrom I.O."/>
            <person name="Guillou S."/>
            <person name="Cros-Aarteil S."/>
            <person name="Calhoun S."/>
            <person name="Haridas S."/>
            <person name="Kuo A."/>
            <person name="Pangilinan J."/>
            <person name="Riley R."/>
            <person name="Labutti K."/>
            <person name="Andreopoulos B."/>
            <person name="Lipzen A."/>
            <person name="Chen C."/>
            <person name="Yanf M."/>
            <person name="Daum C."/>
            <person name="Ng V."/>
            <person name="Clum A."/>
            <person name="Steindorff A."/>
            <person name="Ohm R."/>
            <person name="Martin F."/>
            <person name="Silar P."/>
            <person name="Natvig D."/>
            <person name="Lalanne C."/>
            <person name="Gautier V."/>
            <person name="Ament-Velasquez S.L."/>
            <person name="Kruys A."/>
            <person name="Hutchinson M.I."/>
            <person name="Powell A.J."/>
            <person name="Barry K."/>
            <person name="Miller A.N."/>
            <person name="Grigoriev I.V."/>
            <person name="Debuchy R."/>
            <person name="Gladieux P."/>
            <person name="Thoren M.H."/>
            <person name="Johannesson H."/>
        </authorList>
    </citation>
    <scope>NUCLEOTIDE SEQUENCE</scope>
    <source>
        <strain evidence="2">CBS 626.80</strain>
    </source>
</reference>
<gene>
    <name evidence="2" type="ORF">QBC32DRAFT_115760</name>
</gene>
<keyword evidence="1" id="KW-0812">Transmembrane</keyword>
<evidence type="ECO:0000313" key="3">
    <source>
        <dbReference type="Proteomes" id="UP001303222"/>
    </source>
</evidence>
<evidence type="ECO:0000256" key="1">
    <source>
        <dbReference type="SAM" id="Phobius"/>
    </source>
</evidence>
<feature type="transmembrane region" description="Helical" evidence="1">
    <location>
        <begin position="12"/>
        <end position="29"/>
    </location>
</feature>
<proteinExistence type="predicted"/>
<name>A0AAN6NWU6_9PEZI</name>
<dbReference type="EMBL" id="MU859103">
    <property type="protein sequence ID" value="KAK3953560.1"/>
    <property type="molecule type" value="Genomic_DNA"/>
</dbReference>
<keyword evidence="1" id="KW-0472">Membrane</keyword>
<sequence length="86" mass="9923">MLFVVHCSAVGAVQYPVLPFLFCIVFWRIPSLLQVPPLLPNMIVPETACWFRGTDRLRSRDRWSLSTTSVCRSLQYSRYAAAARWC</sequence>
<organism evidence="2 3">
    <name type="scientific">Pseudoneurospora amorphoporcata</name>
    <dbReference type="NCBI Taxonomy" id="241081"/>
    <lineage>
        <taxon>Eukaryota</taxon>
        <taxon>Fungi</taxon>
        <taxon>Dikarya</taxon>
        <taxon>Ascomycota</taxon>
        <taxon>Pezizomycotina</taxon>
        <taxon>Sordariomycetes</taxon>
        <taxon>Sordariomycetidae</taxon>
        <taxon>Sordariales</taxon>
        <taxon>Sordariaceae</taxon>
        <taxon>Pseudoneurospora</taxon>
    </lineage>
</organism>
<keyword evidence="3" id="KW-1185">Reference proteome</keyword>
<comment type="caution">
    <text evidence="2">The sequence shown here is derived from an EMBL/GenBank/DDBJ whole genome shotgun (WGS) entry which is preliminary data.</text>
</comment>
<evidence type="ECO:0000313" key="2">
    <source>
        <dbReference type="EMBL" id="KAK3953560.1"/>
    </source>
</evidence>
<dbReference type="AlphaFoldDB" id="A0AAN6NWU6"/>
<reference evidence="2" key="1">
    <citation type="journal article" date="2023" name="Mol. Phylogenet. Evol.">
        <title>Genome-scale phylogeny and comparative genomics of the fungal order Sordariales.</title>
        <authorList>
            <person name="Hensen N."/>
            <person name="Bonometti L."/>
            <person name="Westerberg I."/>
            <person name="Brannstrom I.O."/>
            <person name="Guillou S."/>
            <person name="Cros-Aarteil S."/>
            <person name="Calhoun S."/>
            <person name="Haridas S."/>
            <person name="Kuo A."/>
            <person name="Mondo S."/>
            <person name="Pangilinan J."/>
            <person name="Riley R."/>
            <person name="LaButti K."/>
            <person name="Andreopoulos B."/>
            <person name="Lipzen A."/>
            <person name="Chen C."/>
            <person name="Yan M."/>
            <person name="Daum C."/>
            <person name="Ng V."/>
            <person name="Clum A."/>
            <person name="Steindorff A."/>
            <person name="Ohm R.A."/>
            <person name="Martin F."/>
            <person name="Silar P."/>
            <person name="Natvig D.O."/>
            <person name="Lalanne C."/>
            <person name="Gautier V."/>
            <person name="Ament-Velasquez S.L."/>
            <person name="Kruys A."/>
            <person name="Hutchinson M.I."/>
            <person name="Powell A.J."/>
            <person name="Barry K."/>
            <person name="Miller A.N."/>
            <person name="Grigoriev I.V."/>
            <person name="Debuchy R."/>
            <person name="Gladieux P."/>
            <person name="Hiltunen Thoren M."/>
            <person name="Johannesson H."/>
        </authorList>
    </citation>
    <scope>NUCLEOTIDE SEQUENCE</scope>
    <source>
        <strain evidence="2">CBS 626.80</strain>
    </source>
</reference>
<accession>A0AAN6NWU6</accession>